<dbReference type="InterPro" id="IPR047324">
    <property type="entry name" value="LbH_gamma_CA-like"/>
</dbReference>
<dbReference type="CDD" id="cd04645">
    <property type="entry name" value="LbH_gamma_CA_like"/>
    <property type="match status" value="1"/>
</dbReference>
<dbReference type="PANTHER" id="PTHR13061:SF29">
    <property type="entry name" value="GAMMA CARBONIC ANHYDRASE-LIKE 1, MITOCHONDRIAL-RELATED"/>
    <property type="match status" value="1"/>
</dbReference>
<evidence type="ECO:0000313" key="1">
    <source>
        <dbReference type="EMBL" id="QGR03813.1"/>
    </source>
</evidence>
<dbReference type="InterPro" id="IPR050484">
    <property type="entry name" value="Transf_Hexapept/Carb_Anhydrase"/>
</dbReference>
<dbReference type="InterPro" id="IPR001451">
    <property type="entry name" value="Hexapep"/>
</dbReference>
<dbReference type="RefSeq" id="WP_158407003.1">
    <property type="nucleotide sequence ID" value="NZ_CP033454.1"/>
</dbReference>
<dbReference type="Proteomes" id="UP000422822">
    <property type="component" value="Chromosome"/>
</dbReference>
<keyword evidence="2" id="KW-1185">Reference proteome</keyword>
<dbReference type="EMBL" id="CP033455">
    <property type="protein sequence ID" value="QGR03813.1"/>
    <property type="molecule type" value="Genomic_DNA"/>
</dbReference>
<dbReference type="AlphaFoldDB" id="A0AAE6QBB3"/>
<gene>
    <name evidence="1" type="ORF">EDL80_04610</name>
</gene>
<proteinExistence type="predicted"/>
<dbReference type="Pfam" id="PF00132">
    <property type="entry name" value="Hexapep"/>
    <property type="match status" value="1"/>
</dbReference>
<dbReference type="PANTHER" id="PTHR13061">
    <property type="entry name" value="DYNACTIN SUBUNIT P25"/>
    <property type="match status" value="1"/>
</dbReference>
<reference evidence="1 2" key="1">
    <citation type="submission" date="2018-10" db="EMBL/GenBank/DDBJ databases">
        <title>Propagation and draft genome sequences of three atypical Erhlichia ruminantium isolates.</title>
        <authorList>
            <person name="Liebenberg J."/>
            <person name="Steyn H."/>
            <person name="Josemans A."/>
            <person name="Zweygarth E."/>
        </authorList>
    </citation>
    <scope>NUCLEOTIDE SEQUENCE [LARGE SCALE GENOMIC DNA]</scope>
    <source>
        <strain evidence="1 2">Omatjenne</strain>
    </source>
</reference>
<evidence type="ECO:0000313" key="2">
    <source>
        <dbReference type="Proteomes" id="UP000422822"/>
    </source>
</evidence>
<protein>
    <submittedName>
        <fullName evidence="1">Gamma carbonic anhydrase family protein</fullName>
    </submittedName>
</protein>
<accession>A0AAE6QBB3</accession>
<dbReference type="Gene3D" id="2.160.10.10">
    <property type="entry name" value="Hexapeptide repeat proteins"/>
    <property type="match status" value="1"/>
</dbReference>
<dbReference type="InterPro" id="IPR011004">
    <property type="entry name" value="Trimer_LpxA-like_sf"/>
</dbReference>
<sequence length="171" mass="18823">MNIFNYKCIVPNISSEVFVASTAVIIGDVHISMRCSIWYNSVLRGDVGRIVIGMGTNIQDNTVIHVDRNHGDTNIGSMVTVGHGCILHACEIHDYVFVGMGSIIMDNVVIEKNAMIAAGSLVTKGKIVKTGELWAGRPAKFFRMLSNEEIEEISKSADNYIELARDYLVCK</sequence>
<dbReference type="SUPFAM" id="SSF51161">
    <property type="entry name" value="Trimeric LpxA-like enzymes"/>
    <property type="match status" value="1"/>
</dbReference>
<name>A0AAE6QBB3_EHRRU</name>
<organism evidence="1 2">
    <name type="scientific">Ehrlichia ruminantium</name>
    <name type="common">heartwater rickettsia</name>
    <name type="synonym">Cowdria ruminantium</name>
    <dbReference type="NCBI Taxonomy" id="779"/>
    <lineage>
        <taxon>Bacteria</taxon>
        <taxon>Pseudomonadati</taxon>
        <taxon>Pseudomonadota</taxon>
        <taxon>Alphaproteobacteria</taxon>
        <taxon>Rickettsiales</taxon>
        <taxon>Anaplasmataceae</taxon>
        <taxon>Ehrlichia</taxon>
    </lineage>
</organism>